<dbReference type="STRING" id="913774.A0A0C3HY22"/>
<dbReference type="EMBL" id="KN832870">
    <property type="protein sequence ID" value="KIN07780.1"/>
    <property type="molecule type" value="Genomic_DNA"/>
</dbReference>
<evidence type="ECO:0000313" key="2">
    <source>
        <dbReference type="EMBL" id="KIN07780.1"/>
    </source>
</evidence>
<dbReference type="Proteomes" id="UP000054321">
    <property type="component" value="Unassembled WGS sequence"/>
</dbReference>
<evidence type="ECO:0000259" key="1">
    <source>
        <dbReference type="PROSITE" id="PS50011"/>
    </source>
</evidence>
<dbReference type="GO" id="GO:0005524">
    <property type="term" value="F:ATP binding"/>
    <property type="evidence" value="ECO:0007669"/>
    <property type="project" value="InterPro"/>
</dbReference>
<dbReference type="GO" id="GO:0004672">
    <property type="term" value="F:protein kinase activity"/>
    <property type="evidence" value="ECO:0007669"/>
    <property type="project" value="InterPro"/>
</dbReference>
<feature type="domain" description="Protein kinase" evidence="1">
    <location>
        <begin position="1"/>
        <end position="220"/>
    </location>
</feature>
<dbReference type="InterPro" id="IPR000719">
    <property type="entry name" value="Prot_kinase_dom"/>
</dbReference>
<dbReference type="SUPFAM" id="SSF56112">
    <property type="entry name" value="Protein kinase-like (PK-like)"/>
    <property type="match status" value="1"/>
</dbReference>
<name>A0A0C3HY22_OIDMZ</name>
<dbReference type="InParanoid" id="A0A0C3HY22"/>
<sequence>MASGFKVGQCIKGKVSTYVLSKQLHKDIWTATYQALPIDRSPLPLTLNKGSNLGKMIIKSAPKYCLDNERDVLKHFHARPGIRQLMDETQDPPSLMLKHDDNLLTASSSKRLENPEIKFIAKRILEALGSCRFREVELGDCGDACFVNPKDHLKLGKNGHIIGAHMFRSPEALLNLRSGAPTDIWSFGTTLISLTWGLGWHIFKPDPKVDQTMRLILTMF</sequence>
<keyword evidence="3" id="KW-1185">Reference proteome</keyword>
<dbReference type="HOGENOM" id="CLU_076146_0_1_1"/>
<protein>
    <recommendedName>
        <fullName evidence="1">Protein kinase domain-containing protein</fullName>
    </recommendedName>
</protein>
<dbReference type="PROSITE" id="PS50011">
    <property type="entry name" value="PROTEIN_KINASE_DOM"/>
    <property type="match status" value="1"/>
</dbReference>
<accession>A0A0C3HY22</accession>
<reference evidence="3" key="2">
    <citation type="submission" date="2015-01" db="EMBL/GenBank/DDBJ databases">
        <title>Evolutionary Origins and Diversification of the Mycorrhizal Mutualists.</title>
        <authorList>
            <consortium name="DOE Joint Genome Institute"/>
            <consortium name="Mycorrhizal Genomics Consortium"/>
            <person name="Kohler A."/>
            <person name="Kuo A."/>
            <person name="Nagy L.G."/>
            <person name="Floudas D."/>
            <person name="Copeland A."/>
            <person name="Barry K.W."/>
            <person name="Cichocki N."/>
            <person name="Veneault-Fourrey C."/>
            <person name="LaButti K."/>
            <person name="Lindquist E.A."/>
            <person name="Lipzen A."/>
            <person name="Lundell T."/>
            <person name="Morin E."/>
            <person name="Murat C."/>
            <person name="Riley R."/>
            <person name="Ohm R."/>
            <person name="Sun H."/>
            <person name="Tunlid A."/>
            <person name="Henrissat B."/>
            <person name="Grigoriev I.V."/>
            <person name="Hibbett D.S."/>
            <person name="Martin F."/>
        </authorList>
    </citation>
    <scope>NUCLEOTIDE SEQUENCE [LARGE SCALE GENOMIC DNA]</scope>
    <source>
        <strain evidence="3">Zn</strain>
    </source>
</reference>
<evidence type="ECO:0000313" key="3">
    <source>
        <dbReference type="Proteomes" id="UP000054321"/>
    </source>
</evidence>
<dbReference type="OrthoDB" id="5979581at2759"/>
<reference evidence="2 3" key="1">
    <citation type="submission" date="2014-04" db="EMBL/GenBank/DDBJ databases">
        <authorList>
            <consortium name="DOE Joint Genome Institute"/>
            <person name="Kuo A."/>
            <person name="Martino E."/>
            <person name="Perotto S."/>
            <person name="Kohler A."/>
            <person name="Nagy L.G."/>
            <person name="Floudas D."/>
            <person name="Copeland A."/>
            <person name="Barry K.W."/>
            <person name="Cichocki N."/>
            <person name="Veneault-Fourrey C."/>
            <person name="LaButti K."/>
            <person name="Lindquist E.A."/>
            <person name="Lipzen A."/>
            <person name="Lundell T."/>
            <person name="Morin E."/>
            <person name="Murat C."/>
            <person name="Sun H."/>
            <person name="Tunlid A."/>
            <person name="Henrissat B."/>
            <person name="Grigoriev I.V."/>
            <person name="Hibbett D.S."/>
            <person name="Martin F."/>
            <person name="Nordberg H.P."/>
            <person name="Cantor M.N."/>
            <person name="Hua S.X."/>
        </authorList>
    </citation>
    <scope>NUCLEOTIDE SEQUENCE [LARGE SCALE GENOMIC DNA]</scope>
    <source>
        <strain evidence="2 3">Zn</strain>
    </source>
</reference>
<gene>
    <name evidence="2" type="ORF">OIDMADRAFT_140304</name>
</gene>
<dbReference type="AlphaFoldDB" id="A0A0C3HY22"/>
<proteinExistence type="predicted"/>
<dbReference type="Gene3D" id="1.10.510.10">
    <property type="entry name" value="Transferase(Phosphotransferase) domain 1"/>
    <property type="match status" value="1"/>
</dbReference>
<organism evidence="2 3">
    <name type="scientific">Oidiodendron maius (strain Zn)</name>
    <dbReference type="NCBI Taxonomy" id="913774"/>
    <lineage>
        <taxon>Eukaryota</taxon>
        <taxon>Fungi</taxon>
        <taxon>Dikarya</taxon>
        <taxon>Ascomycota</taxon>
        <taxon>Pezizomycotina</taxon>
        <taxon>Leotiomycetes</taxon>
        <taxon>Leotiomycetes incertae sedis</taxon>
        <taxon>Myxotrichaceae</taxon>
        <taxon>Oidiodendron</taxon>
    </lineage>
</organism>
<dbReference type="InterPro" id="IPR011009">
    <property type="entry name" value="Kinase-like_dom_sf"/>
</dbReference>